<organism evidence="1 2">
    <name type="scientific">Promicromonospora citrea</name>
    <dbReference type="NCBI Taxonomy" id="43677"/>
    <lineage>
        <taxon>Bacteria</taxon>
        <taxon>Bacillati</taxon>
        <taxon>Actinomycetota</taxon>
        <taxon>Actinomycetes</taxon>
        <taxon>Micrococcales</taxon>
        <taxon>Promicromonosporaceae</taxon>
        <taxon>Promicromonospora</taxon>
    </lineage>
</organism>
<reference evidence="1" key="2">
    <citation type="submission" date="2020-09" db="EMBL/GenBank/DDBJ databases">
        <authorList>
            <person name="Sun Q."/>
            <person name="Ohkuma M."/>
        </authorList>
    </citation>
    <scope>NUCLEOTIDE SEQUENCE</scope>
    <source>
        <strain evidence="1">JCM 3051</strain>
    </source>
</reference>
<dbReference type="EMBL" id="BMPT01000003">
    <property type="protein sequence ID" value="GGM15967.1"/>
    <property type="molecule type" value="Genomic_DNA"/>
</dbReference>
<protein>
    <recommendedName>
        <fullName evidence="3">DUF3558 domain-containing protein</fullName>
    </recommendedName>
</protein>
<name>A0A8H9GFV6_9MICO</name>
<proteinExistence type="predicted"/>
<sequence length="194" mass="19585">MTLALTSLGTLALTGCTGGDTDEPATADDVAAVQEPASDEAGPEEADGAPLAHISSCDDVGAVVADHIADLEPDEGNVVDEWGVTCLWESPESATDPSLVRSVEVGMVANESAEPPALDLLRAMDSFEEHADPAVTEAGGVAYSLTLGAEIVESVVTTVWFPDVEVTVSGGAAANASALDGRAAVGVALRLLGR</sequence>
<keyword evidence="2" id="KW-1185">Reference proteome</keyword>
<gene>
    <name evidence="1" type="ORF">GCM10010102_09470</name>
</gene>
<dbReference type="Proteomes" id="UP000655589">
    <property type="component" value="Unassembled WGS sequence"/>
</dbReference>
<reference evidence="1" key="1">
    <citation type="journal article" date="2014" name="Int. J. Syst. Evol. Microbiol.">
        <title>Complete genome sequence of Corynebacterium casei LMG S-19264T (=DSM 44701T), isolated from a smear-ripened cheese.</title>
        <authorList>
            <consortium name="US DOE Joint Genome Institute (JGI-PGF)"/>
            <person name="Walter F."/>
            <person name="Albersmeier A."/>
            <person name="Kalinowski J."/>
            <person name="Ruckert C."/>
        </authorList>
    </citation>
    <scope>NUCLEOTIDE SEQUENCE</scope>
    <source>
        <strain evidence="1">JCM 3051</strain>
    </source>
</reference>
<evidence type="ECO:0000313" key="1">
    <source>
        <dbReference type="EMBL" id="GGM15967.1"/>
    </source>
</evidence>
<evidence type="ECO:0008006" key="3">
    <source>
        <dbReference type="Google" id="ProtNLM"/>
    </source>
</evidence>
<evidence type="ECO:0000313" key="2">
    <source>
        <dbReference type="Proteomes" id="UP000655589"/>
    </source>
</evidence>
<dbReference type="AlphaFoldDB" id="A0A8H9GFV6"/>
<dbReference type="RefSeq" id="WP_171107235.1">
    <property type="nucleotide sequence ID" value="NZ_BMPT01000003.1"/>
</dbReference>
<accession>A0A8H9GFV6</accession>
<comment type="caution">
    <text evidence="1">The sequence shown here is derived from an EMBL/GenBank/DDBJ whole genome shotgun (WGS) entry which is preliminary data.</text>
</comment>